<dbReference type="InterPro" id="IPR000326">
    <property type="entry name" value="PAP2/HPO"/>
</dbReference>
<dbReference type="EMBL" id="CP001684">
    <property type="protein sequence ID" value="ACV22527.1"/>
    <property type="molecule type" value="Genomic_DNA"/>
</dbReference>
<feature type="transmembrane region" description="Helical" evidence="1">
    <location>
        <begin position="109"/>
        <end position="126"/>
    </location>
</feature>
<keyword evidence="1" id="KW-0472">Membrane</keyword>
<evidence type="ECO:0000313" key="3">
    <source>
        <dbReference type="EMBL" id="ACV22527.1"/>
    </source>
</evidence>
<dbReference type="Gene3D" id="1.20.144.10">
    <property type="entry name" value="Phosphatidic acid phosphatase type 2/haloperoxidase"/>
    <property type="match status" value="2"/>
</dbReference>
<feature type="domain" description="Phosphatidic acid phosphatase type 2/haloperoxidase" evidence="2">
    <location>
        <begin position="58"/>
        <end position="172"/>
    </location>
</feature>
<protein>
    <submittedName>
        <fullName evidence="3">PAP2 superfamily protein</fullName>
    </submittedName>
</protein>
<dbReference type="SUPFAM" id="SSF48317">
    <property type="entry name" value="Acid phosphatase/Vanadium-dependent haloperoxidase"/>
    <property type="match status" value="1"/>
</dbReference>
<dbReference type="HOGENOM" id="CLU_072573_10_3_11"/>
<dbReference type="RefSeq" id="WP_012798629.1">
    <property type="nucleotide sequence ID" value="NC_013165.1"/>
</dbReference>
<feature type="transmembrane region" description="Helical" evidence="1">
    <location>
        <begin position="27"/>
        <end position="50"/>
    </location>
</feature>
<organism evidence="3 4">
    <name type="scientific">Slackia heliotrinireducens (strain ATCC 29202 / DSM 20476 / NCTC 11029 / RHS 1)</name>
    <name type="common">Peptococcus heliotrinreducens</name>
    <dbReference type="NCBI Taxonomy" id="471855"/>
    <lineage>
        <taxon>Bacteria</taxon>
        <taxon>Bacillati</taxon>
        <taxon>Actinomycetota</taxon>
        <taxon>Coriobacteriia</taxon>
        <taxon>Eggerthellales</taxon>
        <taxon>Eggerthellaceae</taxon>
        <taxon>Slackia</taxon>
    </lineage>
</organism>
<evidence type="ECO:0000259" key="2">
    <source>
        <dbReference type="SMART" id="SM00014"/>
    </source>
</evidence>
<evidence type="ECO:0000256" key="1">
    <source>
        <dbReference type="SAM" id="Phobius"/>
    </source>
</evidence>
<dbReference type="KEGG" id="shi:Shel_15070"/>
<accession>C7N6J2</accession>
<dbReference type="STRING" id="471855.Shel_15070"/>
<feature type="transmembrane region" description="Helical" evidence="1">
    <location>
        <begin position="157"/>
        <end position="178"/>
    </location>
</feature>
<dbReference type="InterPro" id="IPR036938">
    <property type="entry name" value="PAP2/HPO_sf"/>
</dbReference>
<keyword evidence="1" id="KW-0812">Transmembrane</keyword>
<dbReference type="Proteomes" id="UP000002026">
    <property type="component" value="Chromosome"/>
</dbReference>
<sequence length="198" mass="21502">MYDAILATDLSILHAIKSTLTCMPLDWFLGFLTLQGEIGAIGIVCGLALLFKKEYRIYGVMLLLAMLFASALTSGLIKNLVQRPRPFIVDPALLNTFVRLPSSTSFPSTHSSVSFAAATVICLMPLKHRWIKVAAVVLAAATAFSRLYFGVHFPTDVLFGTLFGIASGFAAWALVNAVEQRRQRLRSGNGPTVPPDES</sequence>
<dbReference type="Pfam" id="PF01569">
    <property type="entry name" value="PAP2"/>
    <property type="match status" value="1"/>
</dbReference>
<evidence type="ECO:0000313" key="4">
    <source>
        <dbReference type="Proteomes" id="UP000002026"/>
    </source>
</evidence>
<feature type="transmembrane region" description="Helical" evidence="1">
    <location>
        <begin position="57"/>
        <end position="77"/>
    </location>
</feature>
<dbReference type="SMART" id="SM00014">
    <property type="entry name" value="acidPPc"/>
    <property type="match status" value="1"/>
</dbReference>
<feature type="transmembrane region" description="Helical" evidence="1">
    <location>
        <begin position="133"/>
        <end position="151"/>
    </location>
</feature>
<keyword evidence="1" id="KW-1133">Transmembrane helix</keyword>
<dbReference type="AlphaFoldDB" id="C7N6J2"/>
<dbReference type="eggNOG" id="COG0671">
    <property type="taxonomic scope" value="Bacteria"/>
</dbReference>
<gene>
    <name evidence="3" type="ordered locus">Shel_15070</name>
</gene>
<reference evidence="3 4" key="1">
    <citation type="journal article" date="2009" name="Stand. Genomic Sci.">
        <title>Complete genome sequence of Slackia heliotrinireducens type strain (RHS 1).</title>
        <authorList>
            <person name="Pukall R."/>
            <person name="Lapidus A."/>
            <person name="Nolan M."/>
            <person name="Copeland A."/>
            <person name="Glavina Del Rio T."/>
            <person name="Lucas S."/>
            <person name="Chen F."/>
            <person name="Tice H."/>
            <person name="Cheng J.F."/>
            <person name="Chertkov O."/>
            <person name="Bruce D."/>
            <person name="Goodwin L."/>
            <person name="Kuske C."/>
            <person name="Brettin T."/>
            <person name="Detter J.C."/>
            <person name="Han C."/>
            <person name="Pitluck S."/>
            <person name="Pati A."/>
            <person name="Mavrommatis K."/>
            <person name="Ivanova N."/>
            <person name="Ovchinnikova G."/>
            <person name="Chen A."/>
            <person name="Palaniappan K."/>
            <person name="Schneider S."/>
            <person name="Rohde M."/>
            <person name="Chain P."/>
            <person name="D'haeseleer P."/>
            <person name="Goker M."/>
            <person name="Bristow J."/>
            <person name="Eisen J.A."/>
            <person name="Markowitz V."/>
            <person name="Kyrpides N.C."/>
            <person name="Klenk H.P."/>
            <person name="Hugenholtz P."/>
        </authorList>
    </citation>
    <scope>NUCLEOTIDE SEQUENCE [LARGE SCALE GENOMIC DNA]</scope>
    <source>
        <strain evidence="4">ATCC 29202 / DSM 20476 / NCTC 11029 / RHS 1</strain>
    </source>
</reference>
<keyword evidence="4" id="KW-1185">Reference proteome</keyword>
<proteinExistence type="predicted"/>
<name>C7N6J2_SLAHD</name>
<dbReference type="PANTHER" id="PTHR14969:SF13">
    <property type="entry name" value="AT30094P"/>
    <property type="match status" value="1"/>
</dbReference>
<dbReference type="PANTHER" id="PTHR14969">
    <property type="entry name" value="SPHINGOSINE-1-PHOSPHATE PHOSPHOHYDROLASE"/>
    <property type="match status" value="1"/>
</dbReference>